<evidence type="ECO:0000313" key="3">
    <source>
        <dbReference type="Proteomes" id="UP000325577"/>
    </source>
</evidence>
<accession>A0A5J4Z9N6</accession>
<protein>
    <recommendedName>
        <fullName evidence="1">DUF2921 domain-containing protein</fullName>
    </recommendedName>
</protein>
<evidence type="ECO:0000313" key="2">
    <source>
        <dbReference type="EMBL" id="KAA8515255.1"/>
    </source>
</evidence>
<dbReference type="PANTHER" id="PTHR33389">
    <property type="entry name" value="FAMILY PROTEIN, PUTATIVE (DUF2921)-RELATED"/>
    <property type="match status" value="1"/>
</dbReference>
<dbReference type="GO" id="GO:0061630">
    <property type="term" value="F:ubiquitin protein ligase activity"/>
    <property type="evidence" value="ECO:0007669"/>
    <property type="project" value="UniProtKB-EC"/>
</dbReference>
<proteinExistence type="predicted"/>
<reference evidence="2 3" key="1">
    <citation type="submission" date="2019-09" db="EMBL/GenBank/DDBJ databases">
        <title>A chromosome-level genome assembly of the Chinese tupelo Nyssa sinensis.</title>
        <authorList>
            <person name="Yang X."/>
            <person name="Kang M."/>
            <person name="Yang Y."/>
            <person name="Xiong H."/>
            <person name="Wang M."/>
            <person name="Zhang Z."/>
            <person name="Wang Z."/>
            <person name="Wu H."/>
            <person name="Ma T."/>
            <person name="Liu J."/>
            <person name="Xi Z."/>
        </authorList>
    </citation>
    <scope>NUCLEOTIDE SEQUENCE [LARGE SCALE GENOMIC DNA]</scope>
    <source>
        <strain evidence="2">J267</strain>
        <tissue evidence="2">Leaf</tissue>
    </source>
</reference>
<dbReference type="AlphaFoldDB" id="A0A5J4Z9N6"/>
<dbReference type="PANTHER" id="PTHR33389:SF22">
    <property type="entry name" value="FAMILY PROTEIN, PUTATIVE (DUF2921)-RELATED"/>
    <property type="match status" value="1"/>
</dbReference>
<feature type="domain" description="DUF2921" evidence="1">
    <location>
        <begin position="53"/>
        <end position="208"/>
    </location>
</feature>
<dbReference type="InterPro" id="IPR057425">
    <property type="entry name" value="DUF2921_N"/>
</dbReference>
<dbReference type="Proteomes" id="UP000325577">
    <property type="component" value="Linkage Group LG9"/>
</dbReference>
<dbReference type="OrthoDB" id="607498at2759"/>
<keyword evidence="3" id="KW-1185">Reference proteome</keyword>
<dbReference type="Pfam" id="PF25333">
    <property type="entry name" value="DUF2921_N"/>
    <property type="match status" value="1"/>
</dbReference>
<gene>
    <name evidence="2" type="ORF">F0562_018515</name>
</gene>
<name>A0A5J4Z9N6_9ASTE</name>
<dbReference type="EMBL" id="CM018052">
    <property type="protein sequence ID" value="KAA8515255.1"/>
    <property type="molecule type" value="Genomic_DNA"/>
</dbReference>
<sequence>MWSNTSMDDSGYFGRIVFQNSANRKTRLQGLKYEYTEIDNVRRSCMKKMKIEGKEGTYPDGYLLDMRFDMTVRNRKGKIAWGYSSPLSVGDIFYNPHATFARPAESAVDVNSSHGSMLNISYVISYTRPPDFKQGGDVLSTKSVDISAEGIYDAKTGVLCMIGCRHLGSLNRKLPKNNSLDSEILVNIQYPSLNAKYGSHVKGTIESTGNFEALFLANRNEQNIFLESGVWLKVNECSTHSVTREKALAPPFYVGTTVVRLLPHAYDLYRTNSSACRVLAVAAFFPRDMETALFVIKYL</sequence>
<dbReference type="GO" id="GO:0012505">
    <property type="term" value="C:endomembrane system"/>
    <property type="evidence" value="ECO:0007669"/>
    <property type="project" value="UniProtKB-SubCell"/>
</dbReference>
<organism evidence="2 3">
    <name type="scientific">Nyssa sinensis</name>
    <dbReference type="NCBI Taxonomy" id="561372"/>
    <lineage>
        <taxon>Eukaryota</taxon>
        <taxon>Viridiplantae</taxon>
        <taxon>Streptophyta</taxon>
        <taxon>Embryophyta</taxon>
        <taxon>Tracheophyta</taxon>
        <taxon>Spermatophyta</taxon>
        <taxon>Magnoliopsida</taxon>
        <taxon>eudicotyledons</taxon>
        <taxon>Gunneridae</taxon>
        <taxon>Pentapetalae</taxon>
        <taxon>asterids</taxon>
        <taxon>Cornales</taxon>
        <taxon>Nyssaceae</taxon>
        <taxon>Nyssa</taxon>
    </lineage>
</organism>
<evidence type="ECO:0000259" key="1">
    <source>
        <dbReference type="Pfam" id="PF25333"/>
    </source>
</evidence>